<comment type="caution">
    <text evidence="2">The sequence shown here is derived from an EMBL/GenBank/DDBJ whole genome shotgun (WGS) entry which is preliminary data.</text>
</comment>
<keyword evidence="3" id="KW-1185">Reference proteome</keyword>
<dbReference type="SUPFAM" id="SSF53067">
    <property type="entry name" value="Actin-like ATPase domain"/>
    <property type="match status" value="1"/>
</dbReference>
<proteinExistence type="inferred from homology"/>
<protein>
    <submittedName>
        <fullName evidence="2">ROK family protein</fullName>
    </submittedName>
</protein>
<evidence type="ECO:0000256" key="1">
    <source>
        <dbReference type="ARBA" id="ARBA00006479"/>
    </source>
</evidence>
<dbReference type="Gene3D" id="3.30.420.40">
    <property type="match status" value="2"/>
</dbReference>
<dbReference type="Proteomes" id="UP001500851">
    <property type="component" value="Unassembled WGS sequence"/>
</dbReference>
<evidence type="ECO:0000313" key="3">
    <source>
        <dbReference type="Proteomes" id="UP001500851"/>
    </source>
</evidence>
<dbReference type="InterPro" id="IPR043129">
    <property type="entry name" value="ATPase_NBD"/>
</dbReference>
<gene>
    <name evidence="2" type="ORF">GCM10009768_12030</name>
</gene>
<organism evidence="2 3">
    <name type="scientific">Leucobacter iarius</name>
    <dbReference type="NCBI Taxonomy" id="333963"/>
    <lineage>
        <taxon>Bacteria</taxon>
        <taxon>Bacillati</taxon>
        <taxon>Actinomycetota</taxon>
        <taxon>Actinomycetes</taxon>
        <taxon>Micrococcales</taxon>
        <taxon>Microbacteriaceae</taxon>
        <taxon>Leucobacter</taxon>
    </lineage>
</organism>
<sequence>MSERVLSVDVGGTKTLAALVARDGRILAEREQTTRTSAGDEIARALVFGCAISGVVAEAAHSGGGGGGRGGRSEPLAIVAGVPEYVDPAGRVTSDEVLRWDTDPNRVLVDLAAGRGVAAERTRIESDVRLGAHGEGRYGAGRGLASFLYVSLGTGLSSTLVIDGTPWSGARGQAIALGEKLLESGENLESVASGTGVERRYAEATGARLRGPEIVRRSYAGDRVAAVVLESAGVALADALADATELLDPHAIVIGGGLGAADTPLMAAAGLRYRRRTERRAGAAEMLRAECGKRSALLGGAAVAWDLADGTVG</sequence>
<evidence type="ECO:0000313" key="2">
    <source>
        <dbReference type="EMBL" id="GAA1784763.1"/>
    </source>
</evidence>
<dbReference type="InterPro" id="IPR000600">
    <property type="entry name" value="ROK"/>
</dbReference>
<dbReference type="Pfam" id="PF00480">
    <property type="entry name" value="ROK"/>
    <property type="match status" value="1"/>
</dbReference>
<accession>A0ABP4XML8</accession>
<reference evidence="3" key="1">
    <citation type="journal article" date="2019" name="Int. J. Syst. Evol. Microbiol.">
        <title>The Global Catalogue of Microorganisms (GCM) 10K type strain sequencing project: providing services to taxonomists for standard genome sequencing and annotation.</title>
        <authorList>
            <consortium name="The Broad Institute Genomics Platform"/>
            <consortium name="The Broad Institute Genome Sequencing Center for Infectious Disease"/>
            <person name="Wu L."/>
            <person name="Ma J."/>
        </authorList>
    </citation>
    <scope>NUCLEOTIDE SEQUENCE [LARGE SCALE GENOMIC DNA]</scope>
    <source>
        <strain evidence="3">JCM 14736</strain>
    </source>
</reference>
<comment type="similarity">
    <text evidence="1">Belongs to the ROK (NagC/XylR) family.</text>
</comment>
<dbReference type="EMBL" id="BAAAOB010000001">
    <property type="protein sequence ID" value="GAA1784763.1"/>
    <property type="molecule type" value="Genomic_DNA"/>
</dbReference>
<name>A0ABP4XML8_9MICO</name>
<dbReference type="PANTHER" id="PTHR18964:SF149">
    <property type="entry name" value="BIFUNCTIONAL UDP-N-ACETYLGLUCOSAMINE 2-EPIMERASE_N-ACETYLMANNOSAMINE KINASE"/>
    <property type="match status" value="1"/>
</dbReference>
<dbReference type="PANTHER" id="PTHR18964">
    <property type="entry name" value="ROK (REPRESSOR, ORF, KINASE) FAMILY"/>
    <property type="match status" value="1"/>
</dbReference>